<evidence type="ECO:0000313" key="2">
    <source>
        <dbReference type="EMBL" id="KNC74518.1"/>
    </source>
</evidence>
<accession>A0A0L0FEN6</accession>
<dbReference type="AlphaFoldDB" id="A0A0L0FEN6"/>
<name>A0A0L0FEN6_9EUKA</name>
<evidence type="ECO:0000313" key="3">
    <source>
        <dbReference type="Proteomes" id="UP000054560"/>
    </source>
</evidence>
<organism evidence="2 3">
    <name type="scientific">Sphaeroforma arctica JP610</name>
    <dbReference type="NCBI Taxonomy" id="667725"/>
    <lineage>
        <taxon>Eukaryota</taxon>
        <taxon>Ichthyosporea</taxon>
        <taxon>Ichthyophonida</taxon>
        <taxon>Sphaeroforma</taxon>
    </lineage>
</organism>
<dbReference type="RefSeq" id="XP_014148420.1">
    <property type="nucleotide sequence ID" value="XM_014292945.1"/>
</dbReference>
<reference evidence="2 3" key="1">
    <citation type="submission" date="2011-02" db="EMBL/GenBank/DDBJ databases">
        <title>The Genome Sequence of Sphaeroforma arctica JP610.</title>
        <authorList>
            <consortium name="The Broad Institute Genome Sequencing Platform"/>
            <person name="Russ C."/>
            <person name="Cuomo C."/>
            <person name="Young S.K."/>
            <person name="Zeng Q."/>
            <person name="Gargeya S."/>
            <person name="Alvarado L."/>
            <person name="Berlin A."/>
            <person name="Chapman S.B."/>
            <person name="Chen Z."/>
            <person name="Freedman E."/>
            <person name="Gellesch M."/>
            <person name="Goldberg J."/>
            <person name="Griggs A."/>
            <person name="Gujja S."/>
            <person name="Heilman E."/>
            <person name="Heiman D."/>
            <person name="Howarth C."/>
            <person name="Mehta T."/>
            <person name="Neiman D."/>
            <person name="Pearson M."/>
            <person name="Roberts A."/>
            <person name="Saif S."/>
            <person name="Shea T."/>
            <person name="Shenoy N."/>
            <person name="Sisk P."/>
            <person name="Stolte C."/>
            <person name="Sykes S."/>
            <person name="White J."/>
            <person name="Yandava C."/>
            <person name="Burger G."/>
            <person name="Gray M.W."/>
            <person name="Holland P.W.H."/>
            <person name="King N."/>
            <person name="Lang F.B.F."/>
            <person name="Roger A.J."/>
            <person name="Ruiz-Trillo I."/>
            <person name="Haas B."/>
            <person name="Nusbaum C."/>
            <person name="Birren B."/>
        </authorList>
    </citation>
    <scope>NUCLEOTIDE SEQUENCE [LARGE SCALE GENOMIC DNA]</scope>
    <source>
        <strain evidence="2 3">JP610</strain>
    </source>
</reference>
<protein>
    <submittedName>
        <fullName evidence="2">Uncharacterized protein</fullName>
    </submittedName>
</protein>
<dbReference type="EMBL" id="KQ244333">
    <property type="protein sequence ID" value="KNC74518.1"/>
    <property type="molecule type" value="Genomic_DNA"/>
</dbReference>
<sequence length="100" mass="11147">MNTNHGHVVQHPFIVKEDMLHRNGDKKTLNTLIDNTPTHAHTTQHPFIVKKDMLHRKGGKKTLNTLIDNTFVRMAERQEQGLASGSDTGTFSASTMVAAQ</sequence>
<keyword evidence="3" id="KW-1185">Reference proteome</keyword>
<feature type="non-terminal residue" evidence="2">
    <location>
        <position position="100"/>
    </location>
</feature>
<feature type="compositionally biased region" description="Polar residues" evidence="1">
    <location>
        <begin position="81"/>
        <end position="100"/>
    </location>
</feature>
<dbReference type="Proteomes" id="UP000054560">
    <property type="component" value="Unassembled WGS sequence"/>
</dbReference>
<proteinExistence type="predicted"/>
<evidence type="ECO:0000256" key="1">
    <source>
        <dbReference type="SAM" id="MobiDB-lite"/>
    </source>
</evidence>
<dbReference type="GeneID" id="25913446"/>
<feature type="region of interest" description="Disordered" evidence="1">
    <location>
        <begin position="79"/>
        <end position="100"/>
    </location>
</feature>
<gene>
    <name evidence="2" type="ORF">SARC_12942</name>
</gene>